<accession>A0ABR4GFQ1</accession>
<keyword evidence="3" id="KW-1185">Reference proteome</keyword>
<feature type="region of interest" description="Disordered" evidence="1">
    <location>
        <begin position="296"/>
        <end position="316"/>
    </location>
</feature>
<protein>
    <recommendedName>
        <fullName evidence="4">F-box domain-containing protein</fullName>
    </recommendedName>
</protein>
<feature type="compositionally biased region" description="Polar residues" evidence="1">
    <location>
        <begin position="302"/>
        <end position="314"/>
    </location>
</feature>
<gene>
    <name evidence="2" type="ORF">BJX66DRAFT_334525</name>
</gene>
<name>A0ABR4GFQ1_9EURO</name>
<evidence type="ECO:0000313" key="3">
    <source>
        <dbReference type="Proteomes" id="UP001610563"/>
    </source>
</evidence>
<reference evidence="2 3" key="1">
    <citation type="submission" date="2024-07" db="EMBL/GenBank/DDBJ databases">
        <title>Section-level genome sequencing and comparative genomics of Aspergillus sections Usti and Cavernicolus.</title>
        <authorList>
            <consortium name="Lawrence Berkeley National Laboratory"/>
            <person name="Nybo J.L."/>
            <person name="Vesth T.C."/>
            <person name="Theobald S."/>
            <person name="Frisvad J.C."/>
            <person name="Larsen T.O."/>
            <person name="Kjaerboelling I."/>
            <person name="Rothschild-Mancinelli K."/>
            <person name="Lyhne E.K."/>
            <person name="Kogle M.E."/>
            <person name="Barry K."/>
            <person name="Clum A."/>
            <person name="Na H."/>
            <person name="Ledsgaard L."/>
            <person name="Lin J."/>
            <person name="Lipzen A."/>
            <person name="Kuo A."/>
            <person name="Riley R."/>
            <person name="Mondo S."/>
            <person name="Labutti K."/>
            <person name="Haridas S."/>
            <person name="Pangalinan J."/>
            <person name="Salamov A.A."/>
            <person name="Simmons B.A."/>
            <person name="Magnuson J.K."/>
            <person name="Chen J."/>
            <person name="Drula E."/>
            <person name="Henrissat B."/>
            <person name="Wiebenga A."/>
            <person name="Lubbers R.J."/>
            <person name="Gomes A.C."/>
            <person name="Makela M.R."/>
            <person name="Stajich J."/>
            <person name="Grigoriev I.V."/>
            <person name="Mortensen U.H."/>
            <person name="De Vries R.P."/>
            <person name="Baker S.E."/>
            <person name="Andersen M.R."/>
        </authorList>
    </citation>
    <scope>NUCLEOTIDE SEQUENCE [LARGE SCALE GENOMIC DNA]</scope>
    <source>
        <strain evidence="2 3">CBS 209.92</strain>
    </source>
</reference>
<evidence type="ECO:0000256" key="1">
    <source>
        <dbReference type="SAM" id="MobiDB-lite"/>
    </source>
</evidence>
<evidence type="ECO:0008006" key="4">
    <source>
        <dbReference type="Google" id="ProtNLM"/>
    </source>
</evidence>
<dbReference type="Proteomes" id="UP001610563">
    <property type="component" value="Unassembled WGS sequence"/>
</dbReference>
<organism evidence="2 3">
    <name type="scientific">Aspergillus keveii</name>
    <dbReference type="NCBI Taxonomy" id="714993"/>
    <lineage>
        <taxon>Eukaryota</taxon>
        <taxon>Fungi</taxon>
        <taxon>Dikarya</taxon>
        <taxon>Ascomycota</taxon>
        <taxon>Pezizomycotina</taxon>
        <taxon>Eurotiomycetes</taxon>
        <taxon>Eurotiomycetidae</taxon>
        <taxon>Eurotiales</taxon>
        <taxon>Aspergillaceae</taxon>
        <taxon>Aspergillus</taxon>
        <taxon>Aspergillus subgen. Nidulantes</taxon>
    </lineage>
</organism>
<feature type="compositionally biased region" description="Acidic residues" evidence="1">
    <location>
        <begin position="350"/>
        <end position="364"/>
    </location>
</feature>
<proteinExistence type="predicted"/>
<comment type="caution">
    <text evidence="2">The sequence shown here is derived from an EMBL/GenBank/DDBJ whole genome shotgun (WGS) entry which is preliminary data.</text>
</comment>
<dbReference type="EMBL" id="JBFTWV010000016">
    <property type="protein sequence ID" value="KAL2797857.1"/>
    <property type="molecule type" value="Genomic_DNA"/>
</dbReference>
<feature type="region of interest" description="Disordered" evidence="1">
    <location>
        <begin position="335"/>
        <end position="364"/>
    </location>
</feature>
<evidence type="ECO:0000313" key="2">
    <source>
        <dbReference type="EMBL" id="KAL2797857.1"/>
    </source>
</evidence>
<sequence length="364" mass="41777">MSKDIEMATPSTQTGINLPLELCLEIISYVVADDTPYNSRQRTLKALRRVDRAFCICATPELLKSITIRFNSHSSNILPWIPEGIRSLAISNRRFFFKEICLRDENPYERPACCLDDETDEMDMDYLEDREDREVDMQDMKITEADNSNSRIYQELPELLSSFPNVTFLEAHMWYSGPLGEGDLFVDIFRPLNKALGSWLLTHTPEKLANARIIDERQAVFSPPFFQDLYQSKVETQISRYIEKGNEQAIPSDQLDCAFAHLRLEHDSQFESWTQAQTRYMAPFIRYYTDISDFDEEGDGNDNASASSYSQGSAPPQGGCSLMAALTDFMDIEGDIEGDIESDIERNFDGDFEEDTDEDMEEDY</sequence>